<keyword evidence="2" id="KW-0548">Nucleotidyltransferase</keyword>
<dbReference type="InterPro" id="IPR015421">
    <property type="entry name" value="PyrdxlP-dep_Trfase_major"/>
</dbReference>
<dbReference type="Pfam" id="PF12804">
    <property type="entry name" value="NTP_transf_3"/>
    <property type="match status" value="1"/>
</dbReference>
<feature type="domain" description="Serine hydroxymethyltransferase-like" evidence="3">
    <location>
        <begin position="397"/>
        <end position="760"/>
    </location>
</feature>
<sequence length="808" mass="94224">MINKLQFEIIRLLDENEEFSNEELASKLFKDNNLIESARKNLEENGYISGKEILPSGKKMLEEHKIDNAIILAAGMSTRFVPLSYEQPKGLLKVKGEVLVERQICQLREKGIQEVVIVVGYMKEKFQYLVDKYGVILVESKEYEKKNNHSSVYAAKRYLKNTIITSSDLYFSENIFQTYAYDAYYSSVYMSGKTAERGIVTDEDDKILKTMYGDKCYDIWVTLGYAYFNKRFSENFVKILDEIYDLPDTAGKFWADIQDEHLEELYMYAKYCGADVIHEFDSLEELRKFDYNYQKKSNSKIMQKICYVLGVTEDQIIHIESLKKIKFSMFKFECKEETYICDIQENNNDKINYQGRVYYLCRDVIRSTITLYKLDKNIKVNGKREYNVEGDLKYLYQATNEFKEYHQRTLPLCAAENPTSEFTNIPLSCGFQERYIMNNTYSFNMSDNFIGCEKLLPFYQKISEVCRRMFGAVYTDPRPFTGMNCIDMIVKTVCEHGDKIMLLGKEYGGHASVKPVVERLGLKTYEAPFSMETLDLKYDEVNAMIKKENIKYILLAPSDVIRPLDVEKIDTSSCVLMWDCSQLLGLIAAGLCKNPLEHMKNIIMFAGTHKTFPGPASGLIMTNEKSLHDKMEMTINPKYLRHSQMHQKISLLFALVEFEKYGVEYMTHMVHCSNYLGKKLEEKGYHIVKTGDQISYTHQIFIECDQDTMNRIYDNAYRCEVTLNKKTKNLFHGFGIRLGTQEIARYNWNDDALDLVAEIIKMLAVEDLDIGKVMELKKKLPNKEIYYTFPQKEILPFLKENEKKNYSI</sequence>
<name>A0ABR7MX24_9FIRM</name>
<dbReference type="PANTHER" id="PTHR43584:SF5">
    <property type="entry name" value="PROTEIN LICC"/>
    <property type="match status" value="1"/>
</dbReference>
<dbReference type="Gene3D" id="3.90.550.10">
    <property type="entry name" value="Spore Coat Polysaccharide Biosynthesis Protein SpsA, Chain A"/>
    <property type="match status" value="1"/>
</dbReference>
<dbReference type="InterPro" id="IPR015422">
    <property type="entry name" value="PyrdxlP-dep_Trfase_small"/>
</dbReference>
<organism evidence="5 6">
    <name type="scientific">Jutongia hominis</name>
    <dbReference type="NCBI Taxonomy" id="2763664"/>
    <lineage>
        <taxon>Bacteria</taxon>
        <taxon>Bacillati</taxon>
        <taxon>Bacillota</taxon>
        <taxon>Clostridia</taxon>
        <taxon>Lachnospirales</taxon>
        <taxon>Lachnospiraceae</taxon>
        <taxon>Jutongia</taxon>
    </lineage>
</organism>
<reference evidence="5 6" key="1">
    <citation type="submission" date="2020-08" db="EMBL/GenBank/DDBJ databases">
        <title>Genome public.</title>
        <authorList>
            <person name="Liu C."/>
            <person name="Sun Q."/>
        </authorList>
    </citation>
    <scope>NUCLEOTIDE SEQUENCE [LARGE SCALE GENOMIC DNA]</scope>
    <source>
        <strain evidence="5 6">BX3</strain>
    </source>
</reference>
<evidence type="ECO:0000259" key="4">
    <source>
        <dbReference type="Pfam" id="PF12804"/>
    </source>
</evidence>
<accession>A0ABR7MX24</accession>
<dbReference type="Pfam" id="PF00464">
    <property type="entry name" value="SHMT"/>
    <property type="match status" value="1"/>
</dbReference>
<dbReference type="PANTHER" id="PTHR43584">
    <property type="entry name" value="NUCLEOTIDYL TRANSFERASE"/>
    <property type="match status" value="1"/>
</dbReference>
<dbReference type="SUPFAM" id="SSF53448">
    <property type="entry name" value="Nucleotide-diphospho-sugar transferases"/>
    <property type="match status" value="1"/>
</dbReference>
<dbReference type="EMBL" id="JACRSW010000031">
    <property type="protein sequence ID" value="MBC8557767.1"/>
    <property type="molecule type" value="Genomic_DNA"/>
</dbReference>
<gene>
    <name evidence="5" type="ORF">H8700_08605</name>
</gene>
<dbReference type="InterPro" id="IPR015424">
    <property type="entry name" value="PyrdxlP-dep_Trfase"/>
</dbReference>
<dbReference type="CDD" id="cd02523">
    <property type="entry name" value="PC_cytidylyltransferase"/>
    <property type="match status" value="1"/>
</dbReference>
<evidence type="ECO:0000313" key="6">
    <source>
        <dbReference type="Proteomes" id="UP000637513"/>
    </source>
</evidence>
<dbReference type="InterPro" id="IPR039429">
    <property type="entry name" value="SHMT-like_dom"/>
</dbReference>
<feature type="domain" description="MobA-like NTP transferase" evidence="4">
    <location>
        <begin position="69"/>
        <end position="171"/>
    </location>
</feature>
<protein>
    <submittedName>
        <fullName evidence="5">NTP transferase domain-containing protein</fullName>
    </submittedName>
</protein>
<comment type="caution">
    <text evidence="5">The sequence shown here is derived from an EMBL/GenBank/DDBJ whole genome shotgun (WGS) entry which is preliminary data.</text>
</comment>
<dbReference type="InterPro" id="IPR025877">
    <property type="entry name" value="MobA-like_NTP_Trfase"/>
</dbReference>
<proteinExistence type="predicted"/>
<dbReference type="SUPFAM" id="SSF53383">
    <property type="entry name" value="PLP-dependent transferases"/>
    <property type="match status" value="1"/>
</dbReference>
<dbReference type="InterPro" id="IPR050065">
    <property type="entry name" value="GlmU-like"/>
</dbReference>
<keyword evidence="6" id="KW-1185">Reference proteome</keyword>
<dbReference type="Gene3D" id="3.40.640.10">
    <property type="entry name" value="Type I PLP-dependent aspartate aminotransferase-like (Major domain)"/>
    <property type="match status" value="1"/>
</dbReference>
<dbReference type="GO" id="GO:0016740">
    <property type="term" value="F:transferase activity"/>
    <property type="evidence" value="ECO:0007669"/>
    <property type="project" value="UniProtKB-KW"/>
</dbReference>
<dbReference type="Proteomes" id="UP000637513">
    <property type="component" value="Unassembled WGS sequence"/>
</dbReference>
<evidence type="ECO:0000259" key="3">
    <source>
        <dbReference type="Pfam" id="PF00464"/>
    </source>
</evidence>
<dbReference type="RefSeq" id="WP_249305124.1">
    <property type="nucleotide sequence ID" value="NZ_JACRSW010000031.1"/>
</dbReference>
<evidence type="ECO:0000256" key="1">
    <source>
        <dbReference type="ARBA" id="ARBA00022679"/>
    </source>
</evidence>
<dbReference type="Gene3D" id="3.90.1150.10">
    <property type="entry name" value="Aspartate Aminotransferase, domain 1"/>
    <property type="match status" value="1"/>
</dbReference>
<evidence type="ECO:0000256" key="2">
    <source>
        <dbReference type="ARBA" id="ARBA00022695"/>
    </source>
</evidence>
<evidence type="ECO:0000313" key="5">
    <source>
        <dbReference type="EMBL" id="MBC8557767.1"/>
    </source>
</evidence>
<dbReference type="InterPro" id="IPR029044">
    <property type="entry name" value="Nucleotide-diphossugar_trans"/>
</dbReference>
<keyword evidence="1 5" id="KW-0808">Transferase</keyword>